<dbReference type="Proteomes" id="UP000006002">
    <property type="component" value="Unassembled WGS sequence"/>
</dbReference>
<dbReference type="EMBL" id="AAVO02000020">
    <property type="protein sequence ID" value="EDM86040.1"/>
    <property type="molecule type" value="Genomic_DNA"/>
</dbReference>
<evidence type="ECO:0000313" key="2">
    <source>
        <dbReference type="Proteomes" id="UP000006002"/>
    </source>
</evidence>
<accession>A5ZWL7</accession>
<reference evidence="1 2" key="2">
    <citation type="submission" date="2007-04" db="EMBL/GenBank/DDBJ databases">
        <title>Draft genome sequence of Ruminococcus obeum (ATCC 29174).</title>
        <authorList>
            <person name="Sudarsanam P."/>
            <person name="Ley R."/>
            <person name="Guruge J."/>
            <person name="Turnbaugh P.J."/>
            <person name="Mahowald M."/>
            <person name="Liep D."/>
            <person name="Gordon J."/>
        </authorList>
    </citation>
    <scope>NUCLEOTIDE SEQUENCE [LARGE SCALE GENOMIC DNA]</scope>
    <source>
        <strain evidence="1 2">ATCC 29174</strain>
    </source>
</reference>
<reference evidence="1 2" key="1">
    <citation type="submission" date="2007-03" db="EMBL/GenBank/DDBJ databases">
        <authorList>
            <person name="Fulton L."/>
            <person name="Clifton S."/>
            <person name="Fulton B."/>
            <person name="Xu J."/>
            <person name="Minx P."/>
            <person name="Pepin K.H."/>
            <person name="Johnson M."/>
            <person name="Thiruvilangam P."/>
            <person name="Bhonagiri V."/>
            <person name="Nash W.E."/>
            <person name="Mardis E.R."/>
            <person name="Wilson R.K."/>
        </authorList>
    </citation>
    <scope>NUCLEOTIDE SEQUENCE [LARGE SCALE GENOMIC DNA]</scope>
    <source>
        <strain evidence="1 2">ATCC 29174</strain>
    </source>
</reference>
<name>A5ZWL7_9FIRM</name>
<dbReference type="AlphaFoldDB" id="A5ZWL7"/>
<organism evidence="1 2">
    <name type="scientific">Blautia obeum ATCC 29174</name>
    <dbReference type="NCBI Taxonomy" id="411459"/>
    <lineage>
        <taxon>Bacteria</taxon>
        <taxon>Bacillati</taxon>
        <taxon>Bacillota</taxon>
        <taxon>Clostridia</taxon>
        <taxon>Lachnospirales</taxon>
        <taxon>Lachnospiraceae</taxon>
        <taxon>Blautia</taxon>
    </lineage>
</organism>
<evidence type="ECO:0000313" key="1">
    <source>
        <dbReference type="EMBL" id="EDM86040.1"/>
    </source>
</evidence>
<gene>
    <name evidence="1" type="ORF">RUMOBE_03411</name>
</gene>
<sequence>MRQPTCLVYISLSENASLFFNFFLKISKKQFFRLF</sequence>
<comment type="caution">
    <text evidence="1">The sequence shown here is derived from an EMBL/GenBank/DDBJ whole genome shotgun (WGS) entry which is preliminary data.</text>
</comment>
<protein>
    <submittedName>
        <fullName evidence="1">Uncharacterized protein</fullName>
    </submittedName>
</protein>
<proteinExistence type="predicted"/>
<dbReference type="HOGENOM" id="CLU_3363599_0_0_9"/>